<dbReference type="EMBL" id="VBUT01000011">
    <property type="protein sequence ID" value="TLF74035.1"/>
    <property type="molecule type" value="Genomic_DNA"/>
</dbReference>
<name>A0A5R8NE93_9NOCA</name>
<accession>A0A5R8NE93</accession>
<gene>
    <name evidence="1" type="ORF">FEK34_25265</name>
</gene>
<dbReference type="RefSeq" id="WP_138451691.1">
    <property type="nucleotide sequence ID" value="NZ_VBUT01000011.1"/>
</dbReference>
<reference evidence="1 2" key="1">
    <citation type="submission" date="2019-05" db="EMBL/GenBank/DDBJ databases">
        <title>Genomes sequences of two Nocardia cyriacigeorgica environmental isolates, type strains Nocardia asteroides ATCC 19247 and Nocardia cyriacigeorgica DSM 44484.</title>
        <authorList>
            <person name="Vautrin F."/>
            <person name="Bergeron E."/>
            <person name="Dubost A."/>
            <person name="Abrouk D."/>
            <person name="Rodriguez Nava V."/>
            <person name="Pujic P."/>
        </authorList>
    </citation>
    <scope>NUCLEOTIDE SEQUENCE [LARGE SCALE GENOMIC DNA]</scope>
    <source>
        <strain evidence="1 2">EML 446</strain>
    </source>
</reference>
<evidence type="ECO:0000313" key="2">
    <source>
        <dbReference type="Proteomes" id="UP000306378"/>
    </source>
</evidence>
<proteinExistence type="predicted"/>
<comment type="caution">
    <text evidence="1">The sequence shown here is derived from an EMBL/GenBank/DDBJ whole genome shotgun (WGS) entry which is preliminary data.</text>
</comment>
<protein>
    <submittedName>
        <fullName evidence="1">Uncharacterized protein</fullName>
    </submittedName>
</protein>
<organism evidence="1 2">
    <name type="scientific">Nocardia cyriacigeorgica</name>
    <dbReference type="NCBI Taxonomy" id="135487"/>
    <lineage>
        <taxon>Bacteria</taxon>
        <taxon>Bacillati</taxon>
        <taxon>Actinomycetota</taxon>
        <taxon>Actinomycetes</taxon>
        <taxon>Mycobacteriales</taxon>
        <taxon>Nocardiaceae</taxon>
        <taxon>Nocardia</taxon>
    </lineage>
</organism>
<evidence type="ECO:0000313" key="1">
    <source>
        <dbReference type="EMBL" id="TLF74035.1"/>
    </source>
</evidence>
<dbReference type="Proteomes" id="UP000306378">
    <property type="component" value="Unassembled WGS sequence"/>
</dbReference>
<dbReference type="AlphaFoldDB" id="A0A5R8NE93"/>
<sequence length="116" mass="13074">MRSKDEWQPTWRITGRTGVDPSRLYQNPRTERWEVPSPVECPNGHRYRGGHCIVGTHVCIHCGTHRTYTCLDCEAAGMVGVVQWPSATDHCQQHDFDGRAERAIRDGTELGPTASQ</sequence>